<evidence type="ECO:0000256" key="6">
    <source>
        <dbReference type="ARBA" id="ARBA00023040"/>
    </source>
</evidence>
<dbReference type="PRINTS" id="PR00248">
    <property type="entry name" value="GPCRMGR"/>
</dbReference>
<feature type="transmembrane region" description="Helical" evidence="11">
    <location>
        <begin position="548"/>
        <end position="567"/>
    </location>
</feature>
<gene>
    <name evidence="13" type="ORF">RIMI_LOCUS23450863</name>
</gene>
<dbReference type="EMBL" id="CAUEEQ010079702">
    <property type="protein sequence ID" value="CAJ0968823.1"/>
    <property type="molecule type" value="Genomic_DNA"/>
</dbReference>
<evidence type="ECO:0000313" key="13">
    <source>
        <dbReference type="EMBL" id="CAJ0968823.1"/>
    </source>
</evidence>
<evidence type="ECO:0000256" key="4">
    <source>
        <dbReference type="ARBA" id="ARBA00022729"/>
    </source>
</evidence>
<dbReference type="Pfam" id="PF00003">
    <property type="entry name" value="7tm_3"/>
    <property type="match status" value="1"/>
</dbReference>
<protein>
    <recommendedName>
        <fullName evidence="12">G-protein coupled receptors family 3 profile domain-containing protein</fullName>
    </recommendedName>
</protein>
<keyword evidence="9" id="KW-0807">Transducer</keyword>
<proteinExistence type="predicted"/>
<evidence type="ECO:0000256" key="3">
    <source>
        <dbReference type="ARBA" id="ARBA00022692"/>
    </source>
</evidence>
<keyword evidence="8" id="KW-0325">Glycoprotein</keyword>
<keyword evidence="5 11" id="KW-1133">Transmembrane helix</keyword>
<evidence type="ECO:0000313" key="14">
    <source>
        <dbReference type="Proteomes" id="UP001176940"/>
    </source>
</evidence>
<feature type="transmembrane region" description="Helical" evidence="11">
    <location>
        <begin position="504"/>
        <end position="528"/>
    </location>
</feature>
<dbReference type="Gene3D" id="2.10.50.30">
    <property type="entry name" value="GPCR, family 3, nine cysteines domain"/>
    <property type="match status" value="1"/>
</dbReference>
<dbReference type="PANTHER" id="PTHR24061">
    <property type="entry name" value="CALCIUM-SENSING RECEPTOR-RELATED"/>
    <property type="match status" value="1"/>
</dbReference>
<dbReference type="Proteomes" id="UP001176940">
    <property type="component" value="Unassembled WGS sequence"/>
</dbReference>
<feature type="domain" description="G-protein coupled receptors family 3 profile" evidence="12">
    <location>
        <begin position="434"/>
        <end position="649"/>
    </location>
</feature>
<dbReference type="InterPro" id="IPR011500">
    <property type="entry name" value="GPCR_3_9-Cys_dom"/>
</dbReference>
<keyword evidence="7 11" id="KW-0472">Membrane</keyword>
<keyword evidence="3 11" id="KW-0812">Transmembrane</keyword>
<keyword evidence="6" id="KW-0297">G-protein coupled receptor</keyword>
<evidence type="ECO:0000256" key="10">
    <source>
        <dbReference type="SAM" id="MobiDB-lite"/>
    </source>
</evidence>
<feature type="region of interest" description="Disordered" evidence="10">
    <location>
        <begin position="210"/>
        <end position="244"/>
    </location>
</feature>
<comment type="caution">
    <text evidence="13">The sequence shown here is derived from an EMBL/GenBank/DDBJ whole genome shotgun (WGS) entry which is preliminary data.</text>
</comment>
<evidence type="ECO:0000256" key="5">
    <source>
        <dbReference type="ARBA" id="ARBA00022989"/>
    </source>
</evidence>
<keyword evidence="14" id="KW-1185">Reference proteome</keyword>
<evidence type="ECO:0000256" key="9">
    <source>
        <dbReference type="ARBA" id="ARBA00023224"/>
    </source>
</evidence>
<evidence type="ECO:0000259" key="12">
    <source>
        <dbReference type="PROSITE" id="PS50259"/>
    </source>
</evidence>
<keyword evidence="2" id="KW-1003">Cell membrane</keyword>
<evidence type="ECO:0000256" key="1">
    <source>
        <dbReference type="ARBA" id="ARBA00004651"/>
    </source>
</evidence>
<dbReference type="PRINTS" id="PR01535">
    <property type="entry name" value="VOMERONASL2R"/>
</dbReference>
<organism evidence="13 14">
    <name type="scientific">Ranitomeya imitator</name>
    <name type="common">mimic poison frog</name>
    <dbReference type="NCBI Taxonomy" id="111125"/>
    <lineage>
        <taxon>Eukaryota</taxon>
        <taxon>Metazoa</taxon>
        <taxon>Chordata</taxon>
        <taxon>Craniata</taxon>
        <taxon>Vertebrata</taxon>
        <taxon>Euteleostomi</taxon>
        <taxon>Amphibia</taxon>
        <taxon>Batrachia</taxon>
        <taxon>Anura</taxon>
        <taxon>Neobatrachia</taxon>
        <taxon>Hyloidea</taxon>
        <taxon>Dendrobatidae</taxon>
        <taxon>Dendrobatinae</taxon>
        <taxon>Ranitomeya</taxon>
    </lineage>
</organism>
<dbReference type="InterPro" id="IPR017979">
    <property type="entry name" value="GPCR_3_CS"/>
</dbReference>
<evidence type="ECO:0000256" key="11">
    <source>
        <dbReference type="SAM" id="Phobius"/>
    </source>
</evidence>
<dbReference type="InterPro" id="IPR038550">
    <property type="entry name" value="GPCR_3_9-Cys_sf"/>
</dbReference>
<comment type="subcellular location">
    <subcellularLocation>
        <location evidence="1">Cell membrane</location>
        <topology evidence="1">Multi-pass membrane protein</topology>
    </subcellularLocation>
</comment>
<dbReference type="PROSITE" id="PS00981">
    <property type="entry name" value="G_PROTEIN_RECEP_F3_3"/>
    <property type="match status" value="1"/>
</dbReference>
<feature type="compositionally biased region" description="Basic and acidic residues" evidence="10">
    <location>
        <begin position="221"/>
        <end position="234"/>
    </location>
</feature>
<accession>A0ABN9MPZ2</accession>
<reference evidence="13" key="1">
    <citation type="submission" date="2023-07" db="EMBL/GenBank/DDBJ databases">
        <authorList>
            <person name="Stuckert A."/>
        </authorList>
    </citation>
    <scope>NUCLEOTIDE SEQUENCE</scope>
</reference>
<keyword evidence="6" id="KW-0675">Receptor</keyword>
<keyword evidence="4" id="KW-0732">Signal</keyword>
<evidence type="ECO:0000256" key="8">
    <source>
        <dbReference type="ARBA" id="ARBA00023180"/>
    </source>
</evidence>
<sequence>MRVLWEVATLERYLAYDCIPKGLIVQKALSGDIGDPNTLVEWDSMFKEFSKRAVSFIIEKRRKQLMESKQKIAALFDIIKPYKNHPEIIRISTNISNRIKNKEKEIVERKKSKFGRDAIPECAFKGISQNEHIFETLDETGGNVSTSLISDNQFSIHPTPPSSTVYTPDPPTGINRRSSINIEINSIHSNSDINSSSTPLASHNRFNALEPNQEEDVNNSNHDKSSAITTEKKQTKTKHTNSQAPLRNMPTYSIYKLAMADFVTIAIHHLDVPFLNFLQTFLKVLLNLKYLSLFGKRVFSMFGDLLEDYQINNHFIVNQRLHSNVVGNISPKIIDNLNLPVFFINDSLIQWKTINNEKPKSQCTKSCLPGSRKVPGNSIYFCCYGCIPCSEGEISNTSDNENCRKCPDHEWSNENKTQCVPKLVEFLSYSDDGIPVIALSGSILLLTVTAVILGIFIRYQHTPIVRANNKNLSFILLISIMLSFLCVFLFLGRPVDSTCMLRQICTGLLLSVSISSLLAKTIMVYIAFKATKPGSVWRTWTGVKLPNCVLLICTSVQVVICMSWLTLCPPFQDLDTHSYTEKIIVQCNEGSDLWFYSVLGYMGILAAPRTLPDSFNEAKYITFSMLVFCSVWIAMIPAYLSTRGKYTVAWRYLPS</sequence>
<dbReference type="InterPro" id="IPR017978">
    <property type="entry name" value="GPCR_3_C"/>
</dbReference>
<dbReference type="InterPro" id="IPR004073">
    <property type="entry name" value="GPCR_3_vmron_rcpt_2"/>
</dbReference>
<dbReference type="InterPro" id="IPR000068">
    <property type="entry name" value="GPCR_3_Ca_sens_rcpt-rel"/>
</dbReference>
<evidence type="ECO:0000256" key="2">
    <source>
        <dbReference type="ARBA" id="ARBA00022475"/>
    </source>
</evidence>
<dbReference type="PANTHER" id="PTHR24061:SF588">
    <property type="entry name" value="VOMERONASAL TYPE-2 RECEPTOR 26"/>
    <property type="match status" value="1"/>
</dbReference>
<name>A0ABN9MPZ2_9NEOB</name>
<dbReference type="PROSITE" id="PS50259">
    <property type="entry name" value="G_PROTEIN_RECEP_F3_4"/>
    <property type="match status" value="1"/>
</dbReference>
<feature type="transmembrane region" description="Helical" evidence="11">
    <location>
        <begin position="620"/>
        <end position="640"/>
    </location>
</feature>
<dbReference type="InterPro" id="IPR000337">
    <property type="entry name" value="GPCR_3"/>
</dbReference>
<dbReference type="Pfam" id="PF07562">
    <property type="entry name" value="NCD3G"/>
    <property type="match status" value="1"/>
</dbReference>
<evidence type="ECO:0000256" key="7">
    <source>
        <dbReference type="ARBA" id="ARBA00023136"/>
    </source>
</evidence>
<feature type="transmembrane region" description="Helical" evidence="11">
    <location>
        <begin position="436"/>
        <end position="459"/>
    </location>
</feature>
<feature type="transmembrane region" description="Helical" evidence="11">
    <location>
        <begin position="471"/>
        <end position="492"/>
    </location>
</feature>